<dbReference type="Proteomes" id="UP001066276">
    <property type="component" value="Chromosome 1_2"/>
</dbReference>
<evidence type="ECO:0000313" key="2">
    <source>
        <dbReference type="EMBL" id="KAJ1208676.1"/>
    </source>
</evidence>
<accession>A0AAV7W7B0</accession>
<evidence type="ECO:0000313" key="3">
    <source>
        <dbReference type="Proteomes" id="UP001066276"/>
    </source>
</evidence>
<name>A0AAV7W7B0_PLEWA</name>
<feature type="compositionally biased region" description="Basic residues" evidence="1">
    <location>
        <begin position="141"/>
        <end position="152"/>
    </location>
</feature>
<protein>
    <submittedName>
        <fullName evidence="2">Uncharacterized protein</fullName>
    </submittedName>
</protein>
<feature type="compositionally biased region" description="Basic and acidic residues" evidence="1">
    <location>
        <begin position="94"/>
        <end position="109"/>
    </location>
</feature>
<organism evidence="2 3">
    <name type="scientific">Pleurodeles waltl</name>
    <name type="common">Iberian ribbed newt</name>
    <dbReference type="NCBI Taxonomy" id="8319"/>
    <lineage>
        <taxon>Eukaryota</taxon>
        <taxon>Metazoa</taxon>
        <taxon>Chordata</taxon>
        <taxon>Craniata</taxon>
        <taxon>Vertebrata</taxon>
        <taxon>Euteleostomi</taxon>
        <taxon>Amphibia</taxon>
        <taxon>Batrachia</taxon>
        <taxon>Caudata</taxon>
        <taxon>Salamandroidea</taxon>
        <taxon>Salamandridae</taxon>
        <taxon>Pleurodelinae</taxon>
        <taxon>Pleurodeles</taxon>
    </lineage>
</organism>
<keyword evidence="3" id="KW-1185">Reference proteome</keyword>
<sequence>MLAVSGAAAERVVRVTGLSLEQALGAKKTLHLYDIQAKHGDGEKDATVPVPNTAKMASINIPHGNARHEQDVRNNAVTWSGDIKEGLTLNLESGTRRSEDAEQQKEQRGNQRRKKQRDPGSLTGEDRQDMSRATKGLIGGRRWRNTRRRLHKSLVNPKDRWT</sequence>
<feature type="region of interest" description="Disordered" evidence="1">
    <location>
        <begin position="76"/>
        <end position="162"/>
    </location>
</feature>
<evidence type="ECO:0000256" key="1">
    <source>
        <dbReference type="SAM" id="MobiDB-lite"/>
    </source>
</evidence>
<dbReference type="EMBL" id="JANPWB010000002">
    <property type="protein sequence ID" value="KAJ1208676.1"/>
    <property type="molecule type" value="Genomic_DNA"/>
</dbReference>
<comment type="caution">
    <text evidence="2">The sequence shown here is derived from an EMBL/GenBank/DDBJ whole genome shotgun (WGS) entry which is preliminary data.</text>
</comment>
<gene>
    <name evidence="2" type="ORF">NDU88_004059</name>
</gene>
<proteinExistence type="predicted"/>
<dbReference type="AlphaFoldDB" id="A0AAV7W7B0"/>
<reference evidence="2" key="1">
    <citation type="journal article" date="2022" name="bioRxiv">
        <title>Sequencing and chromosome-scale assembly of the giantPleurodeles waltlgenome.</title>
        <authorList>
            <person name="Brown T."/>
            <person name="Elewa A."/>
            <person name="Iarovenko S."/>
            <person name="Subramanian E."/>
            <person name="Araus A.J."/>
            <person name="Petzold A."/>
            <person name="Susuki M."/>
            <person name="Suzuki K.-i.T."/>
            <person name="Hayashi T."/>
            <person name="Toyoda A."/>
            <person name="Oliveira C."/>
            <person name="Osipova E."/>
            <person name="Leigh N.D."/>
            <person name="Simon A."/>
            <person name="Yun M.H."/>
        </authorList>
    </citation>
    <scope>NUCLEOTIDE SEQUENCE</scope>
    <source>
        <strain evidence="2">20211129_DDA</strain>
        <tissue evidence="2">Liver</tissue>
    </source>
</reference>